<dbReference type="PANTHER" id="PTHR30435">
    <property type="entry name" value="FLAGELLAR PROTEIN"/>
    <property type="match status" value="1"/>
</dbReference>
<evidence type="ECO:0000313" key="8">
    <source>
        <dbReference type="EMBL" id="QQG66012.1"/>
    </source>
</evidence>
<keyword evidence="8" id="KW-0966">Cell projection</keyword>
<evidence type="ECO:0000256" key="4">
    <source>
        <dbReference type="RuleBase" id="RU362116"/>
    </source>
</evidence>
<dbReference type="GO" id="GO:0030694">
    <property type="term" value="C:bacterial-type flagellum basal body, rod"/>
    <property type="evidence" value="ECO:0007669"/>
    <property type="project" value="InterPro"/>
</dbReference>
<keyword evidence="3 4" id="KW-0975">Bacterial flagellum</keyword>
<comment type="subcellular location">
    <subcellularLocation>
        <location evidence="1 4">Bacterial flagellum basal body</location>
    </subcellularLocation>
</comment>
<dbReference type="NCBIfam" id="TIGR03506">
    <property type="entry name" value="FlgEFG_subfam"/>
    <property type="match status" value="1"/>
</dbReference>
<dbReference type="Pfam" id="PF00460">
    <property type="entry name" value="Flg_bb_rod"/>
    <property type="match status" value="1"/>
</dbReference>
<evidence type="ECO:0000256" key="1">
    <source>
        <dbReference type="ARBA" id="ARBA00004117"/>
    </source>
</evidence>
<accession>A0A7T5VDQ9</accession>
<dbReference type="InterPro" id="IPR001444">
    <property type="entry name" value="Flag_bb_rod_N"/>
</dbReference>
<keyword evidence="8" id="KW-0282">Flagellum</keyword>
<evidence type="ECO:0000259" key="5">
    <source>
        <dbReference type="Pfam" id="PF00460"/>
    </source>
</evidence>
<dbReference type="InterPro" id="IPR012836">
    <property type="entry name" value="FlgF"/>
</dbReference>
<dbReference type="AlphaFoldDB" id="A0A7T5VDQ9"/>
<proteinExistence type="inferred from homology"/>
<dbReference type="InterPro" id="IPR037925">
    <property type="entry name" value="FlgE/F/G-like"/>
</dbReference>
<feature type="domain" description="Flagellar basal-body/hook protein C-terminal" evidence="6">
    <location>
        <begin position="196"/>
        <end position="230"/>
    </location>
</feature>
<dbReference type="SUPFAM" id="SSF117143">
    <property type="entry name" value="Flagellar hook protein flgE"/>
    <property type="match status" value="1"/>
</dbReference>
<gene>
    <name evidence="8" type="primary">flgF</name>
    <name evidence="8" type="ORF">HP555_09100</name>
</gene>
<dbReference type="PANTHER" id="PTHR30435:SF19">
    <property type="entry name" value="FLAGELLAR BASAL-BODY ROD PROTEIN FLGG"/>
    <property type="match status" value="1"/>
</dbReference>
<dbReference type="InterPro" id="IPR010930">
    <property type="entry name" value="Flg_bb/hook_C_dom"/>
</dbReference>
<evidence type="ECO:0000256" key="3">
    <source>
        <dbReference type="ARBA" id="ARBA00023143"/>
    </source>
</evidence>
<sequence length="243" mass="25960">MGSGKYSALSGAVSREQAINNIAANLANVSTAGFKKDRLSFAAILKGTQQTEKAAGINHTRVRTTATDFNQGGLRTTGRSLDVAIDGPGLFKIMKDNTTLYTRSGSFVVDSNGLVQTADGYTVIGNGDAPLQLDTTSGKDIAISESGEIAVNGILSDARLAVFTVPDDRELVKISNNLYRLDSGEAQPMQQYRVIQGSLETSNVNMMEEMTAMIAAQRLFEAHTKAIESFAKISEKQDELGSL</sequence>
<evidence type="ECO:0000313" key="9">
    <source>
        <dbReference type="Proteomes" id="UP000596092"/>
    </source>
</evidence>
<reference evidence="8 9" key="1">
    <citation type="submission" date="2020-05" db="EMBL/GenBank/DDBJ databases">
        <title>Complete genome of Desulfobulbus oligotrophicus.</title>
        <authorList>
            <person name="Podar M."/>
        </authorList>
    </citation>
    <scope>NUCLEOTIDE SEQUENCE [LARGE SCALE GENOMIC DNA]</scope>
    <source>
        <strain evidence="8 9">Prop6</strain>
    </source>
</reference>
<feature type="domain" description="Flagellar basal body rod protein N-terminal" evidence="5">
    <location>
        <begin position="6"/>
        <end position="35"/>
    </location>
</feature>
<dbReference type="Pfam" id="PF06429">
    <property type="entry name" value="Flg_bbr_C"/>
    <property type="match status" value="1"/>
</dbReference>
<dbReference type="InterPro" id="IPR020013">
    <property type="entry name" value="Flagellar_FlgE/F/G"/>
</dbReference>
<dbReference type="Pfam" id="PF22692">
    <property type="entry name" value="LlgE_F_G_D1"/>
    <property type="match status" value="1"/>
</dbReference>
<feature type="domain" description="Flagellar hook protein FlgE/F/G-like D1" evidence="7">
    <location>
        <begin position="84"/>
        <end position="150"/>
    </location>
</feature>
<name>A0A7T5VDQ9_9BACT</name>
<keyword evidence="9" id="KW-1185">Reference proteome</keyword>
<comment type="similarity">
    <text evidence="2 4">Belongs to the flagella basal body rod proteins family.</text>
</comment>
<dbReference type="NCBIfam" id="TIGR02490">
    <property type="entry name" value="flgF"/>
    <property type="match status" value="1"/>
</dbReference>
<dbReference type="EMBL" id="CP054140">
    <property type="protein sequence ID" value="QQG66012.1"/>
    <property type="molecule type" value="Genomic_DNA"/>
</dbReference>
<organism evidence="8 9">
    <name type="scientific">Desulfobulbus oligotrophicus</name>
    <dbReference type="NCBI Taxonomy" id="1909699"/>
    <lineage>
        <taxon>Bacteria</taxon>
        <taxon>Pseudomonadati</taxon>
        <taxon>Thermodesulfobacteriota</taxon>
        <taxon>Desulfobulbia</taxon>
        <taxon>Desulfobulbales</taxon>
        <taxon>Desulfobulbaceae</taxon>
        <taxon>Desulfobulbus</taxon>
    </lineage>
</organism>
<evidence type="ECO:0000259" key="7">
    <source>
        <dbReference type="Pfam" id="PF22692"/>
    </source>
</evidence>
<dbReference type="InterPro" id="IPR053967">
    <property type="entry name" value="LlgE_F_G-like_D1"/>
</dbReference>
<dbReference type="RefSeq" id="WP_199261737.1">
    <property type="nucleotide sequence ID" value="NZ_CP054140.1"/>
</dbReference>
<dbReference type="GO" id="GO:0071978">
    <property type="term" value="P:bacterial-type flagellum-dependent swarming motility"/>
    <property type="evidence" value="ECO:0007669"/>
    <property type="project" value="TreeGrafter"/>
</dbReference>
<dbReference type="KEGG" id="dog:HP555_09100"/>
<evidence type="ECO:0000256" key="2">
    <source>
        <dbReference type="ARBA" id="ARBA00009677"/>
    </source>
</evidence>
<evidence type="ECO:0000259" key="6">
    <source>
        <dbReference type="Pfam" id="PF06429"/>
    </source>
</evidence>
<dbReference type="Proteomes" id="UP000596092">
    <property type="component" value="Chromosome"/>
</dbReference>
<keyword evidence="8" id="KW-0969">Cilium</keyword>
<protein>
    <submittedName>
        <fullName evidence="8">Flagellar basal-body rod protein FlgF</fullName>
    </submittedName>
</protein>